<evidence type="ECO:0000313" key="2">
    <source>
        <dbReference type="Proteomes" id="UP000828941"/>
    </source>
</evidence>
<accession>A0ACB9KW69</accession>
<comment type="caution">
    <text evidence="1">The sequence shown here is derived from an EMBL/GenBank/DDBJ whole genome shotgun (WGS) entry which is preliminary data.</text>
</comment>
<gene>
    <name evidence="1" type="ORF">L6164_034677</name>
</gene>
<evidence type="ECO:0000313" key="1">
    <source>
        <dbReference type="EMBL" id="KAI4301394.1"/>
    </source>
</evidence>
<protein>
    <submittedName>
        <fullName evidence="1">Uncharacterized protein</fullName>
    </submittedName>
</protein>
<organism evidence="1 2">
    <name type="scientific">Bauhinia variegata</name>
    <name type="common">Purple orchid tree</name>
    <name type="synonym">Phanera variegata</name>
    <dbReference type="NCBI Taxonomy" id="167791"/>
    <lineage>
        <taxon>Eukaryota</taxon>
        <taxon>Viridiplantae</taxon>
        <taxon>Streptophyta</taxon>
        <taxon>Embryophyta</taxon>
        <taxon>Tracheophyta</taxon>
        <taxon>Spermatophyta</taxon>
        <taxon>Magnoliopsida</taxon>
        <taxon>eudicotyledons</taxon>
        <taxon>Gunneridae</taxon>
        <taxon>Pentapetalae</taxon>
        <taxon>rosids</taxon>
        <taxon>fabids</taxon>
        <taxon>Fabales</taxon>
        <taxon>Fabaceae</taxon>
        <taxon>Cercidoideae</taxon>
        <taxon>Cercideae</taxon>
        <taxon>Bauhiniinae</taxon>
        <taxon>Bauhinia</taxon>
    </lineage>
</organism>
<proteinExistence type="predicted"/>
<sequence length="103" mass="11636">MGNPGRTRFGGLVGDLLGTWIVDYKGYIGYSTNIHAELEAVRCDLAIAWDRNIRSLLEDADCMDVIHLISCMKTLLQREWNVTISHTYREANYSADKLAKEAT</sequence>
<name>A0ACB9KW69_BAUVA</name>
<keyword evidence="2" id="KW-1185">Reference proteome</keyword>
<dbReference type="Proteomes" id="UP000828941">
    <property type="component" value="Chromosome 13"/>
</dbReference>
<dbReference type="EMBL" id="CM039438">
    <property type="protein sequence ID" value="KAI4301394.1"/>
    <property type="molecule type" value="Genomic_DNA"/>
</dbReference>
<reference evidence="1 2" key="1">
    <citation type="journal article" date="2022" name="DNA Res.">
        <title>Chromosomal-level genome assembly of the orchid tree Bauhinia variegata (Leguminosae; Cercidoideae) supports the allotetraploid origin hypothesis of Bauhinia.</title>
        <authorList>
            <person name="Zhong Y."/>
            <person name="Chen Y."/>
            <person name="Zheng D."/>
            <person name="Pang J."/>
            <person name="Liu Y."/>
            <person name="Luo S."/>
            <person name="Meng S."/>
            <person name="Qian L."/>
            <person name="Wei D."/>
            <person name="Dai S."/>
            <person name="Zhou R."/>
        </authorList>
    </citation>
    <scope>NUCLEOTIDE SEQUENCE [LARGE SCALE GENOMIC DNA]</scope>
    <source>
        <strain evidence="1">BV-YZ2020</strain>
    </source>
</reference>